<dbReference type="OrthoDB" id="9776217at2"/>
<proteinExistence type="predicted"/>
<evidence type="ECO:0000313" key="3">
    <source>
        <dbReference type="EMBL" id="SHJ93324.1"/>
    </source>
</evidence>
<dbReference type="PANTHER" id="PTHR30050">
    <property type="entry name" value="CHROMOSOMAL REPLICATION INITIATOR PROTEIN DNAA"/>
    <property type="match status" value="1"/>
</dbReference>
<dbReference type="Proteomes" id="UP000184465">
    <property type="component" value="Unassembled WGS sequence"/>
</dbReference>
<evidence type="ECO:0000313" key="4">
    <source>
        <dbReference type="Proteomes" id="UP000184465"/>
    </source>
</evidence>
<dbReference type="NCBIfam" id="NF005304">
    <property type="entry name" value="PRK06835.1"/>
    <property type="match status" value="1"/>
</dbReference>
<gene>
    <name evidence="3" type="ORF">SAMN02745912_01668</name>
</gene>
<dbReference type="SUPFAM" id="SSF52540">
    <property type="entry name" value="P-loop containing nucleoside triphosphate hydrolases"/>
    <property type="match status" value="1"/>
</dbReference>
<dbReference type="Pfam" id="PF00308">
    <property type="entry name" value="Bac_DnaA"/>
    <property type="match status" value="1"/>
</dbReference>
<dbReference type="Gene3D" id="3.40.50.300">
    <property type="entry name" value="P-loop containing nucleotide triphosphate hydrolases"/>
    <property type="match status" value="1"/>
</dbReference>
<dbReference type="AlphaFoldDB" id="A0A1M6NCK3"/>
<dbReference type="SMART" id="SM00382">
    <property type="entry name" value="AAA"/>
    <property type="match status" value="1"/>
</dbReference>
<dbReference type="GO" id="GO:0006260">
    <property type="term" value="P:DNA replication"/>
    <property type="evidence" value="ECO:0007669"/>
    <property type="project" value="TreeGrafter"/>
</dbReference>
<protein>
    <submittedName>
        <fullName evidence="3">DNA replication protein DnaC</fullName>
    </submittedName>
</protein>
<organism evidence="3 4">
    <name type="scientific">Paramaledivibacter caminithermalis (strain DSM 15212 / CIP 107654 / DViRD3)</name>
    <name type="common">Clostridium caminithermale</name>
    <dbReference type="NCBI Taxonomy" id="1121301"/>
    <lineage>
        <taxon>Bacteria</taxon>
        <taxon>Bacillati</taxon>
        <taxon>Bacillota</taxon>
        <taxon>Clostridia</taxon>
        <taxon>Peptostreptococcales</taxon>
        <taxon>Caminicellaceae</taxon>
        <taxon>Paramaledivibacter</taxon>
    </lineage>
</organism>
<keyword evidence="1" id="KW-0175">Coiled coil</keyword>
<dbReference type="PANTHER" id="PTHR30050:SF4">
    <property type="entry name" value="ATP-BINDING PROTEIN RV3427C IN INSERTION SEQUENCE-RELATED"/>
    <property type="match status" value="1"/>
</dbReference>
<sequence>MNKRFIRNILLEYEKKRDNAQKELEYRKSQVYELIPRVKEIDDEIAKIGIKLSRAILNNPKNYEKEVEKIKTYTDKLKQEKAILLTENNVPLNFLEIHYNCSLCNDTGFLDNGLKCNCLKQRLINEAYNMSNISYILDKENFQNFNIDIFPNEKFDDEDLTPRENMLNILSISEGFVNNFDKDNGENLLFYGTTGLGKTFLCNCIAKALLDKGKIVVYQTAFKILEILEEYKFSKDRTPEIKESYNLLFDCDLLIIDDLGTELTNTFTNVELFNIINTRLINNKKTIVSTNNAPLKIAEKYSDRIYSRIFGQFTILKLYGPDLRWETN</sequence>
<dbReference type="InterPro" id="IPR003593">
    <property type="entry name" value="AAA+_ATPase"/>
</dbReference>
<dbReference type="EMBL" id="FRAG01000016">
    <property type="protein sequence ID" value="SHJ93324.1"/>
    <property type="molecule type" value="Genomic_DNA"/>
</dbReference>
<dbReference type="CDD" id="cd00009">
    <property type="entry name" value="AAA"/>
    <property type="match status" value="1"/>
</dbReference>
<accession>A0A1M6NCK3</accession>
<keyword evidence="4" id="KW-1185">Reference proteome</keyword>
<feature type="coiled-coil region" evidence="1">
    <location>
        <begin position="3"/>
        <end position="30"/>
    </location>
</feature>
<dbReference type="STRING" id="1121301.SAMN02745912_01668"/>
<dbReference type="RefSeq" id="WP_073148832.1">
    <property type="nucleotide sequence ID" value="NZ_FRAG01000016.1"/>
</dbReference>
<dbReference type="InterPro" id="IPR013317">
    <property type="entry name" value="DnaA_dom"/>
</dbReference>
<feature type="domain" description="AAA+ ATPase" evidence="2">
    <location>
        <begin position="184"/>
        <end position="314"/>
    </location>
</feature>
<reference evidence="3 4" key="1">
    <citation type="submission" date="2016-11" db="EMBL/GenBank/DDBJ databases">
        <authorList>
            <person name="Jaros S."/>
            <person name="Januszkiewicz K."/>
            <person name="Wedrychowicz H."/>
        </authorList>
    </citation>
    <scope>NUCLEOTIDE SEQUENCE [LARGE SCALE GENOMIC DNA]</scope>
    <source>
        <strain evidence="3 4">DSM 15212</strain>
    </source>
</reference>
<name>A0A1M6NCK3_PARC5</name>
<evidence type="ECO:0000256" key="1">
    <source>
        <dbReference type="SAM" id="Coils"/>
    </source>
</evidence>
<evidence type="ECO:0000259" key="2">
    <source>
        <dbReference type="SMART" id="SM00382"/>
    </source>
</evidence>
<dbReference type="InterPro" id="IPR027417">
    <property type="entry name" value="P-loop_NTPase"/>
</dbReference>